<dbReference type="InterPro" id="IPR023199">
    <property type="entry name" value="GriE/MELC1_sf"/>
</dbReference>
<feature type="region of interest" description="Disordered" evidence="4">
    <location>
        <begin position="40"/>
        <end position="64"/>
    </location>
</feature>
<dbReference type="Proteomes" id="UP001199054">
    <property type="component" value="Unassembled WGS sequence"/>
</dbReference>
<keyword evidence="2 5" id="KW-0732">Signal</keyword>
<protein>
    <submittedName>
        <fullName evidence="6">Tyrosinase cofactor</fullName>
    </submittedName>
</protein>
<dbReference type="RefSeq" id="WP_226726387.1">
    <property type="nucleotide sequence ID" value="NZ_JAJAUY010000023.1"/>
</dbReference>
<evidence type="ECO:0000313" key="6">
    <source>
        <dbReference type="EMBL" id="MCB5179549.1"/>
    </source>
</evidence>
<evidence type="ECO:0000256" key="3">
    <source>
        <dbReference type="ARBA" id="ARBA00023008"/>
    </source>
</evidence>
<dbReference type="Pfam" id="PF06236">
    <property type="entry name" value="MelC1"/>
    <property type="match status" value="1"/>
</dbReference>
<name>A0ABS8B4L0_9ACTN</name>
<accession>A0ABS8B4L0</accession>
<dbReference type="Gene3D" id="3.30.1880.10">
    <property type="entry name" value="protein ne1242 domain like"/>
    <property type="match status" value="1"/>
</dbReference>
<feature type="chain" id="PRO_5046898957" evidence="5">
    <location>
        <begin position="33"/>
        <end position="147"/>
    </location>
</feature>
<keyword evidence="3" id="KW-0186">Copper</keyword>
<proteinExistence type="inferred from homology"/>
<feature type="signal peptide" evidence="5">
    <location>
        <begin position="1"/>
        <end position="32"/>
    </location>
</feature>
<dbReference type="PROSITE" id="PS51318">
    <property type="entry name" value="TAT"/>
    <property type="match status" value="1"/>
</dbReference>
<comment type="similarity">
    <text evidence="1">Belongs to the melC1 family.</text>
</comment>
<evidence type="ECO:0000256" key="2">
    <source>
        <dbReference type="ARBA" id="ARBA00022729"/>
    </source>
</evidence>
<sequence length="147" mass="15134">MTTLTRRDMLRAGFTTAVVVGTSAAVAPIVLADPQARAAAEPPAPAAPSAGPGGFDEIYRGRRIQGGPTAPVRYAAARTGAAAAPAAGPGVEITIDGRPLHVMRRADGTYLSLVNHYQSFPTPLEVARAAVDEIGTAQLSTASFHHH</sequence>
<comment type="caution">
    <text evidence="6">The sequence shown here is derived from an EMBL/GenBank/DDBJ whole genome shotgun (WGS) entry which is preliminary data.</text>
</comment>
<evidence type="ECO:0000313" key="7">
    <source>
        <dbReference type="Proteomes" id="UP001199054"/>
    </source>
</evidence>
<dbReference type="InterPro" id="IPR010928">
    <property type="entry name" value="MelC1"/>
</dbReference>
<evidence type="ECO:0000256" key="1">
    <source>
        <dbReference type="ARBA" id="ARBA00009871"/>
    </source>
</evidence>
<evidence type="ECO:0000256" key="5">
    <source>
        <dbReference type="SAM" id="SignalP"/>
    </source>
</evidence>
<reference evidence="6 7" key="1">
    <citation type="submission" date="2021-10" db="EMBL/GenBank/DDBJ databases">
        <title>Streptomyces sp. strain SMC 277, a novel streptomycete isolated from soil.</title>
        <authorList>
            <person name="Chanama M."/>
        </authorList>
    </citation>
    <scope>NUCLEOTIDE SEQUENCE [LARGE SCALE GENOMIC DNA]</scope>
    <source>
        <strain evidence="6 7">SMC 277</strain>
    </source>
</reference>
<evidence type="ECO:0000256" key="4">
    <source>
        <dbReference type="SAM" id="MobiDB-lite"/>
    </source>
</evidence>
<keyword evidence="7" id="KW-1185">Reference proteome</keyword>
<dbReference type="EMBL" id="JAJAUY010000023">
    <property type="protein sequence ID" value="MCB5179549.1"/>
    <property type="molecule type" value="Genomic_DNA"/>
</dbReference>
<gene>
    <name evidence="6" type="ORF">LG632_09135</name>
</gene>
<organism evidence="6 7">
    <name type="scientific">Streptomyces antimicrobicus</name>
    <dbReference type="NCBI Taxonomy" id="2883108"/>
    <lineage>
        <taxon>Bacteria</taxon>
        <taxon>Bacillati</taxon>
        <taxon>Actinomycetota</taxon>
        <taxon>Actinomycetes</taxon>
        <taxon>Kitasatosporales</taxon>
        <taxon>Streptomycetaceae</taxon>
        <taxon>Streptomyces</taxon>
    </lineage>
</organism>
<dbReference type="InterPro" id="IPR006311">
    <property type="entry name" value="TAT_signal"/>
</dbReference>